<evidence type="ECO:0000313" key="1">
    <source>
        <dbReference type="EMBL" id="KPM04594.1"/>
    </source>
</evidence>
<reference evidence="1 2" key="1">
    <citation type="journal article" date="2015" name="Parasit. Vectors">
        <title>Draft genome of the scabies mite.</title>
        <authorList>
            <person name="Rider S.D.Jr."/>
            <person name="Morgan M.S."/>
            <person name="Arlian L.G."/>
        </authorList>
    </citation>
    <scope>NUCLEOTIDE SEQUENCE [LARGE SCALE GENOMIC DNA]</scope>
    <source>
        <strain evidence="1">Arlian Lab</strain>
    </source>
</reference>
<dbReference type="VEuPathDB" id="VectorBase:SSCA009945"/>
<dbReference type="Proteomes" id="UP000616769">
    <property type="component" value="Unassembled WGS sequence"/>
</dbReference>
<dbReference type="EMBL" id="JXLN01009547">
    <property type="protein sequence ID" value="KPM04594.1"/>
    <property type="molecule type" value="Genomic_DNA"/>
</dbReference>
<name>A0A132A0Y1_SARSC</name>
<dbReference type="OrthoDB" id="10444801at2759"/>
<organism evidence="1 2">
    <name type="scientific">Sarcoptes scabiei</name>
    <name type="common">Itch mite</name>
    <name type="synonym">Acarus scabiei</name>
    <dbReference type="NCBI Taxonomy" id="52283"/>
    <lineage>
        <taxon>Eukaryota</taxon>
        <taxon>Metazoa</taxon>
        <taxon>Ecdysozoa</taxon>
        <taxon>Arthropoda</taxon>
        <taxon>Chelicerata</taxon>
        <taxon>Arachnida</taxon>
        <taxon>Acari</taxon>
        <taxon>Acariformes</taxon>
        <taxon>Sarcoptiformes</taxon>
        <taxon>Astigmata</taxon>
        <taxon>Psoroptidia</taxon>
        <taxon>Sarcoptoidea</taxon>
        <taxon>Sarcoptidae</taxon>
        <taxon>Sarcoptinae</taxon>
        <taxon>Sarcoptes</taxon>
    </lineage>
</organism>
<sequence length="240" mass="27681">MLSRSTRQKPSKSIVSSLEHPVKLLPTLPKEHYFPQLNLVRNKPEPKHYYLDVDTAVKFMQTNQLYHPQSGIIFQLCPNLLFDPLRGVCIRSDSGQTEIPTPNQVYSSFTNEIFFRYLFMAYDPHRKSFFLPTETELTNSVPRIAIRNVPDGYVNTYQNLLQTTRLPEIVAQKASDSTSESKLGKMNPLLIDNRDFSKPQTADFRETPRSMMMKSDKSLKKVELDEKSNYVDAKSTLIKI</sequence>
<gene>
    <name evidence="1" type="ORF">QR98_0030440</name>
</gene>
<comment type="caution">
    <text evidence="1">The sequence shown here is derived from an EMBL/GenBank/DDBJ whole genome shotgun (WGS) entry which is preliminary data.</text>
</comment>
<proteinExistence type="predicted"/>
<accession>A0A132A0Y1</accession>
<dbReference type="AlphaFoldDB" id="A0A132A0Y1"/>
<protein>
    <submittedName>
        <fullName evidence="1">Uncharacterized protein</fullName>
    </submittedName>
</protein>
<evidence type="ECO:0000313" key="2">
    <source>
        <dbReference type="Proteomes" id="UP000616769"/>
    </source>
</evidence>